<dbReference type="Gene3D" id="3.30.70.1060">
    <property type="entry name" value="Dimeric alpha+beta barrel"/>
    <property type="match status" value="1"/>
</dbReference>
<dbReference type="InterPro" id="IPR051807">
    <property type="entry name" value="Sec-metab_biosynth-assoc"/>
</dbReference>
<dbReference type="SUPFAM" id="SSF54909">
    <property type="entry name" value="Dimeric alpha+beta barrel"/>
    <property type="match status" value="1"/>
</dbReference>
<dbReference type="PANTHER" id="PTHR33606">
    <property type="entry name" value="PROTEIN YCII"/>
    <property type="match status" value="1"/>
</dbReference>
<dbReference type="Proteomes" id="UP001596405">
    <property type="component" value="Unassembled WGS sequence"/>
</dbReference>
<name>A0ABW2DQV6_9BACT</name>
<evidence type="ECO:0000256" key="1">
    <source>
        <dbReference type="ARBA" id="ARBA00007689"/>
    </source>
</evidence>
<gene>
    <name evidence="3" type="ORF">ACFQHR_14120</name>
</gene>
<dbReference type="InterPro" id="IPR011008">
    <property type="entry name" value="Dimeric_a/b-barrel"/>
</dbReference>
<protein>
    <submittedName>
        <fullName evidence="3">YciI family protein</fullName>
    </submittedName>
</protein>
<dbReference type="EMBL" id="JBHSYQ010000006">
    <property type="protein sequence ID" value="MFC6998768.1"/>
    <property type="molecule type" value="Genomic_DNA"/>
</dbReference>
<evidence type="ECO:0000313" key="4">
    <source>
        <dbReference type="Proteomes" id="UP001596405"/>
    </source>
</evidence>
<comment type="caution">
    <text evidence="3">The sequence shown here is derived from an EMBL/GenBank/DDBJ whole genome shotgun (WGS) entry which is preliminary data.</text>
</comment>
<dbReference type="InterPro" id="IPR005545">
    <property type="entry name" value="YCII"/>
</dbReference>
<sequence>MKQYLITGIDYTDAGALDRRMAARPAHLEGVKKLKENGNFILGGAHLSSEDKMIGSTMVMQFEQEADLQNYLDQEPYILQKVWEQVEVKPFKVAQV</sequence>
<feature type="domain" description="YCII-related" evidence="2">
    <location>
        <begin position="11"/>
        <end position="92"/>
    </location>
</feature>
<evidence type="ECO:0000313" key="3">
    <source>
        <dbReference type="EMBL" id="MFC6998768.1"/>
    </source>
</evidence>
<proteinExistence type="inferred from homology"/>
<dbReference type="RefSeq" id="WP_066623398.1">
    <property type="nucleotide sequence ID" value="NZ_JBHSYQ010000006.1"/>
</dbReference>
<evidence type="ECO:0000259" key="2">
    <source>
        <dbReference type="Pfam" id="PF03795"/>
    </source>
</evidence>
<keyword evidence="4" id="KW-1185">Reference proteome</keyword>
<dbReference type="Pfam" id="PF03795">
    <property type="entry name" value="YCII"/>
    <property type="match status" value="1"/>
</dbReference>
<reference evidence="4" key="1">
    <citation type="journal article" date="2019" name="Int. J. Syst. Evol. Microbiol.">
        <title>The Global Catalogue of Microorganisms (GCM) 10K type strain sequencing project: providing services to taxonomists for standard genome sequencing and annotation.</title>
        <authorList>
            <consortium name="The Broad Institute Genomics Platform"/>
            <consortium name="The Broad Institute Genome Sequencing Center for Infectious Disease"/>
            <person name="Wu L."/>
            <person name="Ma J."/>
        </authorList>
    </citation>
    <scope>NUCLEOTIDE SEQUENCE [LARGE SCALE GENOMIC DNA]</scope>
    <source>
        <strain evidence="4">CGMCC 4.7393</strain>
    </source>
</reference>
<accession>A0ABW2DQV6</accession>
<dbReference type="PANTHER" id="PTHR33606:SF3">
    <property type="entry name" value="PROTEIN YCII"/>
    <property type="match status" value="1"/>
</dbReference>
<comment type="similarity">
    <text evidence="1">Belongs to the YciI family.</text>
</comment>
<organism evidence="3 4">
    <name type="scientific">Rufibacter roseus</name>
    <dbReference type="NCBI Taxonomy" id="1567108"/>
    <lineage>
        <taxon>Bacteria</taxon>
        <taxon>Pseudomonadati</taxon>
        <taxon>Bacteroidota</taxon>
        <taxon>Cytophagia</taxon>
        <taxon>Cytophagales</taxon>
        <taxon>Hymenobacteraceae</taxon>
        <taxon>Rufibacter</taxon>
    </lineage>
</organism>